<keyword evidence="3" id="KW-1185">Reference proteome</keyword>
<evidence type="ECO:0000259" key="1">
    <source>
        <dbReference type="SMART" id="SM00507"/>
    </source>
</evidence>
<dbReference type="GO" id="GO:0008270">
    <property type="term" value="F:zinc ion binding"/>
    <property type="evidence" value="ECO:0007669"/>
    <property type="project" value="InterPro"/>
</dbReference>
<comment type="caution">
    <text evidence="2">The sequence shown here is derived from an EMBL/GenBank/DDBJ whole genome shotgun (WGS) entry which is preliminary data.</text>
</comment>
<dbReference type="Pfam" id="PF01844">
    <property type="entry name" value="HNH"/>
    <property type="match status" value="1"/>
</dbReference>
<organism evidence="2 3">
    <name type="scientific">Anaerofilum hominis</name>
    <dbReference type="NCBI Taxonomy" id="2763016"/>
    <lineage>
        <taxon>Bacteria</taxon>
        <taxon>Bacillati</taxon>
        <taxon>Bacillota</taxon>
        <taxon>Clostridia</taxon>
        <taxon>Eubacteriales</taxon>
        <taxon>Oscillospiraceae</taxon>
        <taxon>Anaerofilum</taxon>
    </lineage>
</organism>
<dbReference type="RefSeq" id="WP_186888598.1">
    <property type="nucleotide sequence ID" value="NZ_JACONZ010000004.1"/>
</dbReference>
<evidence type="ECO:0000313" key="2">
    <source>
        <dbReference type="EMBL" id="MBC5582258.1"/>
    </source>
</evidence>
<keyword evidence="2" id="KW-0255">Endonuclease</keyword>
<name>A0A923RH22_9FIRM</name>
<keyword evidence="2" id="KW-0378">Hydrolase</keyword>
<dbReference type="Proteomes" id="UP000659630">
    <property type="component" value="Unassembled WGS sequence"/>
</dbReference>
<proteinExistence type="predicted"/>
<keyword evidence="2" id="KW-0540">Nuclease</keyword>
<dbReference type="GO" id="GO:0003676">
    <property type="term" value="F:nucleic acid binding"/>
    <property type="evidence" value="ECO:0007669"/>
    <property type="project" value="InterPro"/>
</dbReference>
<accession>A0A923RH22</accession>
<dbReference type="Gene3D" id="1.10.30.50">
    <property type="match status" value="1"/>
</dbReference>
<dbReference type="InterPro" id="IPR002711">
    <property type="entry name" value="HNH"/>
</dbReference>
<dbReference type="CDD" id="cd00085">
    <property type="entry name" value="HNHc"/>
    <property type="match status" value="1"/>
</dbReference>
<protein>
    <submittedName>
        <fullName evidence="2">HNH endonuclease</fullName>
    </submittedName>
</protein>
<reference evidence="2" key="1">
    <citation type="submission" date="2020-08" db="EMBL/GenBank/DDBJ databases">
        <title>Genome public.</title>
        <authorList>
            <person name="Liu C."/>
            <person name="Sun Q."/>
        </authorList>
    </citation>
    <scope>NUCLEOTIDE SEQUENCE</scope>
    <source>
        <strain evidence="2">BX8</strain>
    </source>
</reference>
<feature type="domain" description="HNH nuclease" evidence="1">
    <location>
        <begin position="26"/>
        <end position="75"/>
    </location>
</feature>
<gene>
    <name evidence="2" type="ORF">H8S23_12140</name>
</gene>
<dbReference type="GO" id="GO:0004519">
    <property type="term" value="F:endonuclease activity"/>
    <property type="evidence" value="ECO:0007669"/>
    <property type="project" value="UniProtKB-KW"/>
</dbReference>
<dbReference type="AlphaFoldDB" id="A0A923RH22"/>
<dbReference type="SMART" id="SM00507">
    <property type="entry name" value="HNHc"/>
    <property type="match status" value="1"/>
</dbReference>
<dbReference type="InterPro" id="IPR003615">
    <property type="entry name" value="HNH_nuc"/>
</dbReference>
<sequence>MPNRKKIKTTREQIVAYWADHVSEAGLSIDFSEAQERCWRCGCQRSLERCHIVPDSLGGADTASNLVLLCKRCHLDNPNTADPEIMWDWLHAYAVPFYDTFWTIQGMEEYKKIYSVSFSDELKARGVTEQDQKELEGILQQQLARTSYHFGDPHLNIATLAGLYRMTLKEFDRMHGYVTRREIKACVDIRDYL</sequence>
<evidence type="ECO:0000313" key="3">
    <source>
        <dbReference type="Proteomes" id="UP000659630"/>
    </source>
</evidence>
<dbReference type="EMBL" id="JACONZ010000004">
    <property type="protein sequence ID" value="MBC5582258.1"/>
    <property type="molecule type" value="Genomic_DNA"/>
</dbReference>